<protein>
    <submittedName>
        <fullName evidence="2">Uncharacterized protein</fullName>
    </submittedName>
</protein>
<feature type="compositionally biased region" description="Basic and acidic residues" evidence="1">
    <location>
        <begin position="426"/>
        <end position="435"/>
    </location>
</feature>
<feature type="compositionally biased region" description="Polar residues" evidence="1">
    <location>
        <begin position="186"/>
        <end position="201"/>
    </location>
</feature>
<dbReference type="InParanoid" id="A8P1T7"/>
<keyword evidence="3" id="KW-1185">Reference proteome</keyword>
<dbReference type="EMBL" id="AACS02000013">
    <property type="protein sequence ID" value="EAU83751.2"/>
    <property type="molecule type" value="Genomic_DNA"/>
</dbReference>
<evidence type="ECO:0000313" key="2">
    <source>
        <dbReference type="EMBL" id="EAU83751.2"/>
    </source>
</evidence>
<reference evidence="2 3" key="1">
    <citation type="journal article" date="2010" name="Proc. Natl. Acad. Sci. U.S.A.">
        <title>Insights into evolution of multicellular fungi from the assembled chromosomes of the mushroom Coprinopsis cinerea (Coprinus cinereus).</title>
        <authorList>
            <person name="Stajich J.E."/>
            <person name="Wilke S.K."/>
            <person name="Ahren D."/>
            <person name="Au C.H."/>
            <person name="Birren B.W."/>
            <person name="Borodovsky M."/>
            <person name="Burns C."/>
            <person name="Canback B."/>
            <person name="Casselton L.A."/>
            <person name="Cheng C.K."/>
            <person name="Deng J."/>
            <person name="Dietrich F.S."/>
            <person name="Fargo D.C."/>
            <person name="Farman M.L."/>
            <person name="Gathman A.C."/>
            <person name="Goldberg J."/>
            <person name="Guigo R."/>
            <person name="Hoegger P.J."/>
            <person name="Hooker J.B."/>
            <person name="Huggins A."/>
            <person name="James T.Y."/>
            <person name="Kamada T."/>
            <person name="Kilaru S."/>
            <person name="Kodira C."/>
            <person name="Kues U."/>
            <person name="Kupfer D."/>
            <person name="Kwan H.S."/>
            <person name="Lomsadze A."/>
            <person name="Li W."/>
            <person name="Lilly W.W."/>
            <person name="Ma L.J."/>
            <person name="Mackey A.J."/>
            <person name="Manning G."/>
            <person name="Martin F."/>
            <person name="Muraguchi H."/>
            <person name="Natvig D.O."/>
            <person name="Palmerini H."/>
            <person name="Ramesh M.A."/>
            <person name="Rehmeyer C.J."/>
            <person name="Roe B.A."/>
            <person name="Shenoy N."/>
            <person name="Stanke M."/>
            <person name="Ter-Hovhannisyan V."/>
            <person name="Tunlid A."/>
            <person name="Velagapudi R."/>
            <person name="Vision T.J."/>
            <person name="Zeng Q."/>
            <person name="Zolan M.E."/>
            <person name="Pukkila P.J."/>
        </authorList>
    </citation>
    <scope>NUCLEOTIDE SEQUENCE [LARGE SCALE GENOMIC DNA]</scope>
    <source>
        <strain evidence="3">Okayama-7 / 130 / ATCC MYA-4618 / FGSC 9003</strain>
    </source>
</reference>
<feature type="compositionally biased region" description="Low complexity" evidence="1">
    <location>
        <begin position="385"/>
        <end position="414"/>
    </location>
</feature>
<evidence type="ECO:0000313" key="3">
    <source>
        <dbReference type="Proteomes" id="UP000001861"/>
    </source>
</evidence>
<dbReference type="HOGENOM" id="CLU_548606_0_0_1"/>
<feature type="compositionally biased region" description="Polar residues" evidence="1">
    <location>
        <begin position="347"/>
        <end position="371"/>
    </location>
</feature>
<feature type="compositionally biased region" description="Low complexity" evidence="1">
    <location>
        <begin position="220"/>
        <end position="238"/>
    </location>
</feature>
<dbReference type="AlphaFoldDB" id="A8P1T7"/>
<feature type="region of interest" description="Disordered" evidence="1">
    <location>
        <begin position="180"/>
        <end position="450"/>
    </location>
</feature>
<feature type="compositionally biased region" description="Polar residues" evidence="1">
    <location>
        <begin position="209"/>
        <end position="219"/>
    </location>
</feature>
<gene>
    <name evidence="2" type="ORF">CC1G_05655</name>
</gene>
<dbReference type="KEGG" id="cci:CC1G_05655"/>
<dbReference type="OMA" id="HGPSSMH"/>
<dbReference type="RefSeq" id="XP_001838174.2">
    <property type="nucleotide sequence ID" value="XM_001838122.2"/>
</dbReference>
<feature type="compositionally biased region" description="Polar residues" evidence="1">
    <location>
        <begin position="300"/>
        <end position="311"/>
    </location>
</feature>
<name>A8P1T7_COPC7</name>
<sequence length="497" mass="52737">MAYNHNMFNGGNGSPVVAHGQRPYHPPSGVQGCYSPSLGYHVQAAPARLPQRHDEDVYEETVGLQPAFYPPQDLDYLGQQSTPATSFTAPNMDRRVLPSGLPAISSSFLPSVSQDVASGSGSPIVPPVPQVCDGFTQYPAAKRVRRQGYQRHSQLDASWHPTIDNIDGWLTASKEPSSLPPVISVPTAQSSAIQQSKSTPRTIPHQKVPKNTSSASGAVSTAPTVDPSSSTPSSSTAKTKGKAKPDQAKGKREKRKRDDDAGGKDVGVKPLKFHLSNEFLFPVHGAPKARRRKTGPPKTSPSNAEADSGQRSSSSKAKPPAKKKSTKEEVRREPSSATDDNEERTRASTPTVEANSTSKTTTPPAQISPRTTEVETPSIAPPTPTTIAETPFTTAPTPSTVADAPTPSTAPTTPCDLPDDLNPNEVDAHDKDPEPHSPSSSTPAKDIGISLERALEILEGLLEPEKTETCDTTDAEKFAAEVDAILGVSQDSHPDAD</sequence>
<dbReference type="Proteomes" id="UP000001861">
    <property type="component" value="Unassembled WGS sequence"/>
</dbReference>
<accession>A8P1T7</accession>
<dbReference type="VEuPathDB" id="FungiDB:CC1G_05655"/>
<organism evidence="2 3">
    <name type="scientific">Coprinopsis cinerea (strain Okayama-7 / 130 / ATCC MYA-4618 / FGSC 9003)</name>
    <name type="common">Inky cap fungus</name>
    <name type="synonym">Hormographiella aspergillata</name>
    <dbReference type="NCBI Taxonomy" id="240176"/>
    <lineage>
        <taxon>Eukaryota</taxon>
        <taxon>Fungi</taxon>
        <taxon>Dikarya</taxon>
        <taxon>Basidiomycota</taxon>
        <taxon>Agaricomycotina</taxon>
        <taxon>Agaricomycetes</taxon>
        <taxon>Agaricomycetidae</taxon>
        <taxon>Agaricales</taxon>
        <taxon>Agaricineae</taxon>
        <taxon>Psathyrellaceae</taxon>
        <taxon>Coprinopsis</taxon>
    </lineage>
</organism>
<comment type="caution">
    <text evidence="2">The sequence shown here is derived from an EMBL/GenBank/DDBJ whole genome shotgun (WGS) entry which is preliminary data.</text>
</comment>
<dbReference type="GeneID" id="6014744"/>
<feature type="compositionally biased region" description="Basic and acidic residues" evidence="1">
    <location>
        <begin position="243"/>
        <end position="267"/>
    </location>
</feature>
<evidence type="ECO:0000256" key="1">
    <source>
        <dbReference type="SAM" id="MobiDB-lite"/>
    </source>
</evidence>
<proteinExistence type="predicted"/>